<evidence type="ECO:0000259" key="3">
    <source>
        <dbReference type="PROSITE" id="PS51203"/>
    </source>
</evidence>
<dbReference type="GO" id="GO:0051879">
    <property type="term" value="F:Hsp90 protein binding"/>
    <property type="evidence" value="ECO:0007669"/>
    <property type="project" value="InterPro"/>
</dbReference>
<dbReference type="AlphaFoldDB" id="A0AAD9NYN4"/>
<dbReference type="GO" id="GO:0005829">
    <property type="term" value="C:cytosol"/>
    <property type="evidence" value="ECO:0007669"/>
    <property type="project" value="TreeGrafter"/>
</dbReference>
<gene>
    <name evidence="4" type="ORF">NP493_249g04016</name>
</gene>
<dbReference type="Pfam" id="PF04969">
    <property type="entry name" value="CS"/>
    <property type="match status" value="1"/>
</dbReference>
<accession>A0AAD9NYN4</accession>
<dbReference type="GO" id="GO:0051087">
    <property type="term" value="F:protein-folding chaperone binding"/>
    <property type="evidence" value="ECO:0007669"/>
    <property type="project" value="TreeGrafter"/>
</dbReference>
<evidence type="ECO:0000313" key="5">
    <source>
        <dbReference type="Proteomes" id="UP001209878"/>
    </source>
</evidence>
<dbReference type="CDD" id="cd06465">
    <property type="entry name" value="p23_hB-ind1_like"/>
    <property type="match status" value="1"/>
</dbReference>
<evidence type="ECO:0000256" key="1">
    <source>
        <dbReference type="ARBA" id="ARBA00025733"/>
    </source>
</evidence>
<dbReference type="EMBL" id="JAODUO010000249">
    <property type="protein sequence ID" value="KAK2184888.1"/>
    <property type="molecule type" value="Genomic_DNA"/>
</dbReference>
<feature type="domain" description="CS" evidence="3">
    <location>
        <begin position="7"/>
        <end position="96"/>
    </location>
</feature>
<organism evidence="4 5">
    <name type="scientific">Ridgeia piscesae</name>
    <name type="common">Tubeworm</name>
    <dbReference type="NCBI Taxonomy" id="27915"/>
    <lineage>
        <taxon>Eukaryota</taxon>
        <taxon>Metazoa</taxon>
        <taxon>Spiralia</taxon>
        <taxon>Lophotrochozoa</taxon>
        <taxon>Annelida</taxon>
        <taxon>Polychaeta</taxon>
        <taxon>Sedentaria</taxon>
        <taxon>Canalipalpata</taxon>
        <taxon>Sabellida</taxon>
        <taxon>Siboglinidae</taxon>
        <taxon>Ridgeia</taxon>
    </lineage>
</organism>
<feature type="compositionally biased region" description="Acidic residues" evidence="2">
    <location>
        <begin position="149"/>
        <end position="165"/>
    </location>
</feature>
<comment type="caution">
    <text evidence="4">The sequence shown here is derived from an EMBL/GenBank/DDBJ whole genome shotgun (WGS) entry which is preliminary data.</text>
</comment>
<dbReference type="GO" id="GO:0006457">
    <property type="term" value="P:protein folding"/>
    <property type="evidence" value="ECO:0007669"/>
    <property type="project" value="TreeGrafter"/>
</dbReference>
<keyword evidence="5" id="KW-1185">Reference proteome</keyword>
<dbReference type="InterPro" id="IPR007052">
    <property type="entry name" value="CS_dom"/>
</dbReference>
<feature type="compositionally biased region" description="Acidic residues" evidence="2">
    <location>
        <begin position="114"/>
        <end position="127"/>
    </location>
</feature>
<dbReference type="GO" id="GO:0005634">
    <property type="term" value="C:nucleus"/>
    <property type="evidence" value="ECO:0007669"/>
    <property type="project" value="TreeGrafter"/>
</dbReference>
<dbReference type="PROSITE" id="PS51203">
    <property type="entry name" value="CS"/>
    <property type="match status" value="1"/>
</dbReference>
<evidence type="ECO:0000313" key="4">
    <source>
        <dbReference type="EMBL" id="KAK2184888.1"/>
    </source>
</evidence>
<reference evidence="4" key="1">
    <citation type="journal article" date="2023" name="Mol. Biol. Evol.">
        <title>Third-Generation Sequencing Reveals the Adaptive Role of the Epigenome in Three Deep-Sea Polychaetes.</title>
        <authorList>
            <person name="Perez M."/>
            <person name="Aroh O."/>
            <person name="Sun Y."/>
            <person name="Lan Y."/>
            <person name="Juniper S.K."/>
            <person name="Young C.R."/>
            <person name="Angers B."/>
            <person name="Qian P.Y."/>
        </authorList>
    </citation>
    <scope>NUCLEOTIDE SEQUENCE</scope>
    <source>
        <strain evidence="4">R07B-5</strain>
    </source>
</reference>
<comment type="similarity">
    <text evidence="1">Belongs to the p23/wos2 family.</text>
</comment>
<feature type="region of interest" description="Disordered" evidence="2">
    <location>
        <begin position="111"/>
        <end position="165"/>
    </location>
</feature>
<dbReference type="Proteomes" id="UP001209878">
    <property type="component" value="Unassembled WGS sequence"/>
</dbReference>
<dbReference type="Gene3D" id="2.60.40.790">
    <property type="match status" value="1"/>
</dbReference>
<name>A0AAD9NYN4_RIDPI</name>
<dbReference type="SUPFAM" id="SSF49764">
    <property type="entry name" value="HSP20-like chaperones"/>
    <property type="match status" value="1"/>
</dbReference>
<proteinExistence type="inferred from homology"/>
<dbReference type="PANTHER" id="PTHR22932">
    <property type="entry name" value="TELOMERASE-BINDING PROTEIN P23 HSP90 CO-CHAPERONE"/>
    <property type="match status" value="1"/>
</dbReference>
<dbReference type="InterPro" id="IPR008978">
    <property type="entry name" value="HSP20-like_chaperone"/>
</dbReference>
<dbReference type="FunFam" id="2.60.40.790:FF:000013">
    <property type="entry name" value="Very-long-chain (3R)-3-hydroxyacyl-CoA dehydratase"/>
    <property type="match status" value="1"/>
</dbReference>
<dbReference type="InterPro" id="IPR045250">
    <property type="entry name" value="p23-like"/>
</dbReference>
<protein>
    <recommendedName>
        <fullName evidence="3">CS domain-containing protein</fullName>
    </recommendedName>
</protein>
<dbReference type="PANTHER" id="PTHR22932:SF1">
    <property type="entry name" value="CO-CHAPERONE PROTEIN DAF-41"/>
    <property type="match status" value="1"/>
</dbReference>
<dbReference type="GO" id="GO:0051131">
    <property type="term" value="P:chaperone-mediated protein complex assembly"/>
    <property type="evidence" value="ECO:0007669"/>
    <property type="project" value="TreeGrafter"/>
</dbReference>
<sequence>MAGEPHRIPPPVIWAQRNDKVYVTICLPDCSNPTIKLEEDKLYFFGKGGPEQKEYEMTMEFYKEVNPEESKYVVLPRHIPIMVRKKEDGPYWPHLMKQAKAHWLKTDFDKWRDEDDSDAEEGQDMQLEEMMRSMGNFNGGSPDMGEGPPPDEEEDSDDEELPDLE</sequence>
<evidence type="ECO:0000256" key="2">
    <source>
        <dbReference type="SAM" id="MobiDB-lite"/>
    </source>
</evidence>